<gene>
    <name evidence="1" type="ORF">BK022_16155</name>
</gene>
<dbReference type="AlphaFoldDB" id="A0A1S1P5F7"/>
<organism evidence="1 2">
    <name type="scientific">Methylorubrum extorquens</name>
    <name type="common">Methylobacterium dichloromethanicum</name>
    <name type="synonym">Methylobacterium extorquens</name>
    <dbReference type="NCBI Taxonomy" id="408"/>
    <lineage>
        <taxon>Bacteria</taxon>
        <taxon>Pseudomonadati</taxon>
        <taxon>Pseudomonadota</taxon>
        <taxon>Alphaproteobacteria</taxon>
        <taxon>Hyphomicrobiales</taxon>
        <taxon>Methylobacteriaceae</taxon>
        <taxon>Methylorubrum</taxon>
    </lineage>
</organism>
<accession>A0A1S1P5F7</accession>
<reference evidence="1 2" key="1">
    <citation type="submission" date="2016-10" db="EMBL/GenBank/DDBJ databases">
        <title>Draft genome sequence of Methylobacterium extorquens CP3, a seed endophyte of Crotalaria pumila with plant growth-promoting and metal tolerance properties.</title>
        <authorList>
            <person name="Sanchez-Lopez A.S."/>
            <person name="Van Hamme J.D."/>
            <person name="Thijs S."/>
            <person name="Mcammond B.M."/>
            <person name="Stevens V."/>
            <person name="Gonzalez-Chavez M.D.C."/>
            <person name="Vangronsveld J."/>
        </authorList>
    </citation>
    <scope>NUCLEOTIDE SEQUENCE [LARGE SCALE GENOMIC DNA]</scope>
    <source>
        <strain evidence="1 2">CP3</strain>
    </source>
</reference>
<protein>
    <submittedName>
        <fullName evidence="1">Uncharacterized protein</fullName>
    </submittedName>
</protein>
<dbReference type="EMBL" id="MNAO01000204">
    <property type="protein sequence ID" value="OHV15832.1"/>
    <property type="molecule type" value="Genomic_DNA"/>
</dbReference>
<dbReference type="Proteomes" id="UP000180215">
    <property type="component" value="Unassembled WGS sequence"/>
</dbReference>
<proteinExistence type="predicted"/>
<name>A0A1S1P5F7_METEX</name>
<sequence>MYAPEITRPSHTAELLKLAFAEDSRACEECGGYEFVITMKAGAVFEGAPTATRIEDVGHVLTLMSGHFIVAHEIAAIEVRWLS</sequence>
<evidence type="ECO:0000313" key="2">
    <source>
        <dbReference type="Proteomes" id="UP000180215"/>
    </source>
</evidence>
<comment type="caution">
    <text evidence="1">The sequence shown here is derived from an EMBL/GenBank/DDBJ whole genome shotgun (WGS) entry which is preliminary data.</text>
</comment>
<evidence type="ECO:0000313" key="1">
    <source>
        <dbReference type="EMBL" id="OHV15832.1"/>
    </source>
</evidence>